<sequence length="128" mass="14794">MQFAVKIKNTYFDKEYVSELKQFLKYEANSVVARYSIYPVFFGLAILYAFGTAHSSVSVCGEFSSFAGFVVLELLLAVGLIWVIFTFVHPYDKIAQRNRHREINRIMLRFKGSCDKETEMRIIQGTTK</sequence>
<keyword evidence="1" id="KW-0812">Transmembrane</keyword>
<evidence type="ECO:0000313" key="2">
    <source>
        <dbReference type="EMBL" id="RUL60106.1"/>
    </source>
</evidence>
<dbReference type="RefSeq" id="WP_126679199.1">
    <property type="nucleotide sequence ID" value="NZ_RYYU01000001.1"/>
</dbReference>
<feature type="transmembrane region" description="Helical" evidence="1">
    <location>
        <begin position="31"/>
        <end position="51"/>
    </location>
</feature>
<comment type="caution">
    <text evidence="2">The sequence shown here is derived from an EMBL/GenBank/DDBJ whole genome shotgun (WGS) entry which is preliminary data.</text>
</comment>
<evidence type="ECO:0000313" key="3">
    <source>
        <dbReference type="Proteomes" id="UP000278983"/>
    </source>
</evidence>
<keyword evidence="1" id="KW-0472">Membrane</keyword>
<feature type="transmembrane region" description="Helical" evidence="1">
    <location>
        <begin position="63"/>
        <end position="88"/>
    </location>
</feature>
<dbReference type="AlphaFoldDB" id="A0A3S0S0S6"/>
<protein>
    <submittedName>
        <fullName evidence="2">Uncharacterized protein</fullName>
    </submittedName>
</protein>
<evidence type="ECO:0000256" key="1">
    <source>
        <dbReference type="SAM" id="Phobius"/>
    </source>
</evidence>
<keyword evidence="1" id="KW-1133">Transmembrane helix</keyword>
<dbReference type="EMBL" id="RYYU01000001">
    <property type="protein sequence ID" value="RUL60106.1"/>
    <property type="molecule type" value="Genomic_DNA"/>
</dbReference>
<gene>
    <name evidence="2" type="ORF">EHV08_10375</name>
</gene>
<reference evidence="2 3" key="1">
    <citation type="submission" date="2018-12" db="EMBL/GenBank/DDBJ databases">
        <title>Genome sequencing of Prevotella sp. KCOM 3155 (= JS262).</title>
        <authorList>
            <person name="Kook J.-K."/>
            <person name="Park S.-N."/>
            <person name="Lim Y.K."/>
        </authorList>
    </citation>
    <scope>NUCLEOTIDE SEQUENCE [LARGE SCALE GENOMIC DNA]</scope>
    <source>
        <strain evidence="2 3">KCOM 3155</strain>
    </source>
</reference>
<proteinExistence type="predicted"/>
<dbReference type="Proteomes" id="UP000278983">
    <property type="component" value="Unassembled WGS sequence"/>
</dbReference>
<accession>A0A3S0S0S6</accession>
<keyword evidence="3" id="KW-1185">Reference proteome</keyword>
<organism evidence="2 3">
    <name type="scientific">Prevotella koreensis</name>
    <dbReference type="NCBI Taxonomy" id="2490854"/>
    <lineage>
        <taxon>Bacteria</taxon>
        <taxon>Pseudomonadati</taxon>
        <taxon>Bacteroidota</taxon>
        <taxon>Bacteroidia</taxon>
        <taxon>Bacteroidales</taxon>
        <taxon>Prevotellaceae</taxon>
        <taxon>Prevotella</taxon>
    </lineage>
</organism>
<name>A0A3S0S0S6_9BACT</name>